<evidence type="ECO:0000259" key="15">
    <source>
        <dbReference type="Pfam" id="PF02463"/>
    </source>
</evidence>
<name>A0A9X3LTY7_9CORY</name>
<evidence type="ECO:0000313" key="17">
    <source>
        <dbReference type="Proteomes" id="UP001146468"/>
    </source>
</evidence>
<keyword evidence="8 13" id="KW-0067">ATP-binding</keyword>
<dbReference type="GO" id="GO:0005524">
    <property type="term" value="F:ATP binding"/>
    <property type="evidence" value="ECO:0007669"/>
    <property type="project" value="UniProtKB-UniRule"/>
</dbReference>
<keyword evidence="6 13" id="KW-0547">Nucleotide-binding</keyword>
<dbReference type="InterPro" id="IPR042174">
    <property type="entry name" value="RecF_2"/>
</dbReference>
<evidence type="ECO:0000256" key="5">
    <source>
        <dbReference type="ARBA" id="ARBA00022705"/>
    </source>
</evidence>
<dbReference type="RefSeq" id="WP_269965499.1">
    <property type="nucleotide sequence ID" value="NZ_JAKMUS010000008.1"/>
</dbReference>
<feature type="binding site" evidence="13">
    <location>
        <begin position="30"/>
        <end position="37"/>
    </location>
    <ligand>
        <name>ATP</name>
        <dbReference type="ChEBI" id="CHEBI:30616"/>
    </ligand>
</feature>
<organism evidence="16 17">
    <name type="scientific">Corynebacterium meitnerae</name>
    <dbReference type="NCBI Taxonomy" id="2913498"/>
    <lineage>
        <taxon>Bacteria</taxon>
        <taxon>Bacillati</taxon>
        <taxon>Actinomycetota</taxon>
        <taxon>Actinomycetes</taxon>
        <taxon>Mycobacteriales</taxon>
        <taxon>Corynebacteriaceae</taxon>
        <taxon>Corynebacterium</taxon>
    </lineage>
</organism>
<dbReference type="AlphaFoldDB" id="A0A9X3LTY7"/>
<evidence type="ECO:0000256" key="10">
    <source>
        <dbReference type="ARBA" id="ARBA00023204"/>
    </source>
</evidence>
<dbReference type="GO" id="GO:0006260">
    <property type="term" value="P:DNA replication"/>
    <property type="evidence" value="ECO:0007669"/>
    <property type="project" value="UniProtKB-UniRule"/>
</dbReference>
<keyword evidence="5 13" id="KW-0235">DNA replication</keyword>
<comment type="subcellular location">
    <subcellularLocation>
        <location evidence="1 13 14">Cytoplasm</location>
    </subcellularLocation>
</comment>
<evidence type="ECO:0000256" key="12">
    <source>
        <dbReference type="ARBA" id="ARBA00025401"/>
    </source>
</evidence>
<evidence type="ECO:0000256" key="4">
    <source>
        <dbReference type="ARBA" id="ARBA00022490"/>
    </source>
</evidence>
<proteinExistence type="inferred from homology"/>
<evidence type="ECO:0000256" key="3">
    <source>
        <dbReference type="ARBA" id="ARBA00020170"/>
    </source>
</evidence>
<keyword evidence="17" id="KW-1185">Reference proteome</keyword>
<evidence type="ECO:0000256" key="14">
    <source>
        <dbReference type="RuleBase" id="RU000578"/>
    </source>
</evidence>
<comment type="function">
    <text evidence="12 13 14">The RecF protein is involved in DNA metabolism; it is required for DNA replication and normal SOS inducibility. RecF binds preferentially to single-stranded, linear DNA. It also seems to bind ATP.</text>
</comment>
<protein>
    <recommendedName>
        <fullName evidence="3 13">DNA replication and repair protein RecF</fullName>
    </recommendedName>
</protein>
<comment type="similarity">
    <text evidence="2 13 14">Belongs to the RecF family.</text>
</comment>
<dbReference type="Proteomes" id="UP001146468">
    <property type="component" value="Unassembled WGS sequence"/>
</dbReference>
<dbReference type="InterPro" id="IPR003395">
    <property type="entry name" value="RecF/RecN/SMC_N"/>
</dbReference>
<evidence type="ECO:0000256" key="1">
    <source>
        <dbReference type="ARBA" id="ARBA00004496"/>
    </source>
</evidence>
<evidence type="ECO:0000256" key="9">
    <source>
        <dbReference type="ARBA" id="ARBA00023125"/>
    </source>
</evidence>
<dbReference type="GO" id="GO:0006302">
    <property type="term" value="P:double-strand break repair"/>
    <property type="evidence" value="ECO:0007669"/>
    <property type="project" value="TreeGrafter"/>
</dbReference>
<keyword evidence="11 13" id="KW-0742">SOS response</keyword>
<dbReference type="GO" id="GO:0009432">
    <property type="term" value="P:SOS response"/>
    <property type="evidence" value="ECO:0007669"/>
    <property type="project" value="UniProtKB-UniRule"/>
</dbReference>
<dbReference type="InterPro" id="IPR001238">
    <property type="entry name" value="DNA-binding_RecF"/>
</dbReference>
<keyword evidence="4 13" id="KW-0963">Cytoplasm</keyword>
<keyword evidence="9 13" id="KW-0238">DNA-binding</keyword>
<dbReference type="PROSITE" id="PS00618">
    <property type="entry name" value="RECF_2"/>
    <property type="match status" value="1"/>
</dbReference>
<evidence type="ECO:0000256" key="11">
    <source>
        <dbReference type="ARBA" id="ARBA00023236"/>
    </source>
</evidence>
<dbReference type="NCBIfam" id="TIGR00611">
    <property type="entry name" value="recf"/>
    <property type="match status" value="1"/>
</dbReference>
<dbReference type="PANTHER" id="PTHR32182">
    <property type="entry name" value="DNA REPLICATION AND REPAIR PROTEIN RECF"/>
    <property type="match status" value="1"/>
</dbReference>
<dbReference type="Gene3D" id="3.40.50.300">
    <property type="entry name" value="P-loop containing nucleotide triphosphate hydrolases"/>
    <property type="match status" value="1"/>
</dbReference>
<evidence type="ECO:0000256" key="2">
    <source>
        <dbReference type="ARBA" id="ARBA00008016"/>
    </source>
</evidence>
<dbReference type="PANTHER" id="PTHR32182:SF0">
    <property type="entry name" value="DNA REPLICATION AND REPAIR PROTEIN RECF"/>
    <property type="match status" value="1"/>
</dbReference>
<dbReference type="SUPFAM" id="SSF52540">
    <property type="entry name" value="P-loop containing nucleoside triphosphate hydrolases"/>
    <property type="match status" value="1"/>
</dbReference>
<dbReference type="InterPro" id="IPR018078">
    <property type="entry name" value="DNA-binding_RecF_CS"/>
</dbReference>
<sequence>MYLRELDLRDFRSWPELSLSLEPGVTVFSGRNGHGKTNIVEAVIYSATLASHRVSSDVPLVRAGAANARISATTVNEGRELTTHLLISPREANQAQINRTRLKSPREILGVLRTVVFAPEDLALVAGEPAERRRFLDGLAAIRAPRFGGAKADYDKVLRQRNALLRTSNMALRRGYNDDDGASALSTLDAWDLQLARLGAQVVAGRMKLTNELAPQVHAAYASVAPESRPAQISYSSTLDRAVKELAGDEEITVEILEAAFLTELSRRRREEIDRGTTLVGPHRDDLVLMLGEQPAKGYASHGETWSFALSLHLAEYALLSADGSAPVLILDDVFAELDAKRRQRLVAVAEEAEQVLITAAVGDDLPENLDDHVSARYFVEMVDGISRITEATVKEADQ</sequence>
<reference evidence="16" key="1">
    <citation type="submission" date="2022-02" db="EMBL/GenBank/DDBJ databases">
        <title>Corynebacterium sp. from urogenital microbiome.</title>
        <authorList>
            <person name="Cappelli E.A."/>
            <person name="Ribeiro T.G."/>
            <person name="Peixe L."/>
        </authorList>
    </citation>
    <scope>NUCLEOTIDE SEQUENCE</scope>
    <source>
        <strain evidence="16">C8Ua_172</strain>
    </source>
</reference>
<gene>
    <name evidence="13 16" type="primary">recF</name>
    <name evidence="16" type="ORF">L8U60_06175</name>
</gene>
<keyword evidence="7 13" id="KW-0227">DNA damage</keyword>
<dbReference type="EMBL" id="JAKMUS010000008">
    <property type="protein sequence ID" value="MCZ9294069.1"/>
    <property type="molecule type" value="Genomic_DNA"/>
</dbReference>
<dbReference type="GO" id="GO:0003697">
    <property type="term" value="F:single-stranded DNA binding"/>
    <property type="evidence" value="ECO:0007669"/>
    <property type="project" value="UniProtKB-UniRule"/>
</dbReference>
<evidence type="ECO:0000256" key="13">
    <source>
        <dbReference type="HAMAP-Rule" id="MF_00365"/>
    </source>
</evidence>
<dbReference type="InterPro" id="IPR027417">
    <property type="entry name" value="P-loop_NTPase"/>
</dbReference>
<dbReference type="GO" id="GO:0000731">
    <property type="term" value="P:DNA synthesis involved in DNA repair"/>
    <property type="evidence" value="ECO:0007669"/>
    <property type="project" value="TreeGrafter"/>
</dbReference>
<feature type="domain" description="RecF/RecN/SMC N-terminal" evidence="15">
    <location>
        <begin position="2"/>
        <end position="361"/>
    </location>
</feature>
<dbReference type="HAMAP" id="MF_00365">
    <property type="entry name" value="RecF"/>
    <property type="match status" value="1"/>
</dbReference>
<evidence type="ECO:0000313" key="16">
    <source>
        <dbReference type="EMBL" id="MCZ9294069.1"/>
    </source>
</evidence>
<dbReference type="Pfam" id="PF02463">
    <property type="entry name" value="SMC_N"/>
    <property type="match status" value="1"/>
</dbReference>
<evidence type="ECO:0000256" key="7">
    <source>
        <dbReference type="ARBA" id="ARBA00022763"/>
    </source>
</evidence>
<dbReference type="GO" id="GO:0005737">
    <property type="term" value="C:cytoplasm"/>
    <property type="evidence" value="ECO:0007669"/>
    <property type="project" value="UniProtKB-SubCell"/>
</dbReference>
<comment type="caution">
    <text evidence="16">The sequence shown here is derived from an EMBL/GenBank/DDBJ whole genome shotgun (WGS) entry which is preliminary data.</text>
</comment>
<accession>A0A9X3LTY7</accession>
<dbReference type="Gene3D" id="1.20.1050.90">
    <property type="entry name" value="RecF/RecN/SMC, N-terminal domain"/>
    <property type="match status" value="1"/>
</dbReference>
<evidence type="ECO:0000256" key="6">
    <source>
        <dbReference type="ARBA" id="ARBA00022741"/>
    </source>
</evidence>
<dbReference type="CDD" id="cd03242">
    <property type="entry name" value="ABC_RecF"/>
    <property type="match status" value="1"/>
</dbReference>
<evidence type="ECO:0000256" key="8">
    <source>
        <dbReference type="ARBA" id="ARBA00022840"/>
    </source>
</evidence>
<dbReference type="PROSITE" id="PS00617">
    <property type="entry name" value="RECF_1"/>
    <property type="match status" value="1"/>
</dbReference>
<keyword evidence="10 13" id="KW-0234">DNA repair</keyword>